<name>A0A2N5E2Q7_9GAMM</name>
<keyword evidence="2" id="KW-0346">Stress response</keyword>
<dbReference type="OrthoDB" id="6540326at2"/>
<reference evidence="4 5" key="1">
    <citation type="submission" date="2017-12" db="EMBL/GenBank/DDBJ databases">
        <title>Characterization of six clinical isolates of Enterochimera gen. nov., a novel genus of the Yersiniaciae family and the three species Enterochimera arupensis sp. nov., Enterochimera coloradensis sp. nov, and Enterochimera californica sp. nov.</title>
        <authorList>
            <person name="Rossi A."/>
            <person name="Fisher M."/>
        </authorList>
    </citation>
    <scope>NUCLEOTIDE SEQUENCE [LARGE SCALE GENOMIC DNA]</scope>
    <source>
        <strain evidence="5">2016-Iso4</strain>
    </source>
</reference>
<dbReference type="AlphaFoldDB" id="A0A2N5E2Q7"/>
<dbReference type="NCBIfam" id="NF007598">
    <property type="entry name" value="PRK10244.1"/>
    <property type="match status" value="1"/>
</dbReference>
<dbReference type="Proteomes" id="UP000234503">
    <property type="component" value="Unassembled WGS sequence"/>
</dbReference>
<evidence type="ECO:0000256" key="1">
    <source>
        <dbReference type="ARBA" id="ARBA00022490"/>
    </source>
</evidence>
<dbReference type="GO" id="GO:0005737">
    <property type="term" value="C:cytoplasm"/>
    <property type="evidence" value="ECO:0007669"/>
    <property type="project" value="InterPro"/>
</dbReference>
<dbReference type="RefSeq" id="WP_101824595.1">
    <property type="nucleotide sequence ID" value="NZ_PJZH01000010.1"/>
</dbReference>
<dbReference type="EMBL" id="PJZH01000010">
    <property type="protein sequence ID" value="PLR34844.1"/>
    <property type="molecule type" value="Genomic_DNA"/>
</dbReference>
<dbReference type="InterPro" id="IPR019732">
    <property type="entry name" value="SigmaS_Anti-adapt_IraP"/>
</dbReference>
<keyword evidence="1" id="KW-0963">Cytoplasm</keyword>
<comment type="caution">
    <text evidence="4">The sequence shown here is derived from an EMBL/GenBank/DDBJ whole genome shotgun (WGS) entry which is preliminary data.</text>
</comment>
<evidence type="ECO:0000256" key="2">
    <source>
        <dbReference type="ARBA" id="ARBA00023016"/>
    </source>
</evidence>
<evidence type="ECO:0000256" key="3">
    <source>
        <dbReference type="ARBA" id="ARBA00023054"/>
    </source>
</evidence>
<keyword evidence="5" id="KW-1185">Reference proteome</keyword>
<keyword evidence="3" id="KW-0175">Coiled coil</keyword>
<accession>A0A2N5E2Q7</accession>
<organism evidence="4 5">
    <name type="scientific">Chimaeribacter coloradensis</name>
    <dbReference type="NCBI Taxonomy" id="2060068"/>
    <lineage>
        <taxon>Bacteria</taxon>
        <taxon>Pseudomonadati</taxon>
        <taxon>Pseudomonadota</taxon>
        <taxon>Gammaproteobacteria</taxon>
        <taxon>Enterobacterales</taxon>
        <taxon>Yersiniaceae</taxon>
        <taxon>Chimaeribacter</taxon>
    </lineage>
</organism>
<evidence type="ECO:0000313" key="5">
    <source>
        <dbReference type="Proteomes" id="UP000234503"/>
    </source>
</evidence>
<sequence>MNNLVADVLIKMSKIEVEAKDLTAQVEAQSLLLAAIILMLDKTMTENVSQSINQAIVTAAKESDEILSSDVELLLSHVKQLLALPEFVKAKSE</sequence>
<evidence type="ECO:0000313" key="4">
    <source>
        <dbReference type="EMBL" id="PLR34844.1"/>
    </source>
</evidence>
<protein>
    <submittedName>
        <fullName evidence="4">Anti-adapter protein IraP</fullName>
    </submittedName>
</protein>
<dbReference type="Pfam" id="PF10796">
    <property type="entry name" value="Anti-adapt_IraP"/>
    <property type="match status" value="1"/>
</dbReference>
<gene>
    <name evidence="4" type="ORF">CYR32_11840</name>
</gene>
<proteinExistence type="predicted"/>